<keyword evidence="9" id="KW-1185">Reference proteome</keyword>
<keyword evidence="1" id="KW-0808">Transferase</keyword>
<dbReference type="PANTHER" id="PTHR23063:SF52">
    <property type="entry name" value="LYSOPHOSPHATIDYLCHOLINE ACYLTRANSFERASE"/>
    <property type="match status" value="1"/>
</dbReference>
<keyword evidence="4" id="KW-0443">Lipid metabolism</keyword>
<evidence type="ECO:0008006" key="10">
    <source>
        <dbReference type="Google" id="ProtNLM"/>
    </source>
</evidence>
<evidence type="ECO:0000256" key="7">
    <source>
        <dbReference type="SAM" id="Phobius"/>
    </source>
</evidence>
<dbReference type="PANTHER" id="PTHR23063">
    <property type="entry name" value="PHOSPHOLIPID ACYLTRANSFERASE"/>
    <property type="match status" value="1"/>
</dbReference>
<gene>
    <name evidence="8" type="ORF">TRFO_21347</name>
</gene>
<evidence type="ECO:0000313" key="8">
    <source>
        <dbReference type="EMBL" id="OHT09717.1"/>
    </source>
</evidence>
<dbReference type="VEuPathDB" id="TrichDB:TRFO_21347"/>
<dbReference type="AlphaFoldDB" id="A0A1J4KK43"/>
<evidence type="ECO:0000256" key="4">
    <source>
        <dbReference type="ARBA" id="ARBA00023098"/>
    </source>
</evidence>
<organism evidence="8 9">
    <name type="scientific">Tritrichomonas foetus</name>
    <dbReference type="NCBI Taxonomy" id="1144522"/>
    <lineage>
        <taxon>Eukaryota</taxon>
        <taxon>Metamonada</taxon>
        <taxon>Parabasalia</taxon>
        <taxon>Tritrichomonadida</taxon>
        <taxon>Tritrichomonadidae</taxon>
        <taxon>Tritrichomonas</taxon>
    </lineage>
</organism>
<comment type="caution">
    <text evidence="8">The sequence shown here is derived from an EMBL/GenBank/DDBJ whole genome shotgun (WGS) entry which is preliminary data.</text>
</comment>
<evidence type="ECO:0000256" key="6">
    <source>
        <dbReference type="ARBA" id="ARBA00023315"/>
    </source>
</evidence>
<evidence type="ECO:0000256" key="2">
    <source>
        <dbReference type="ARBA" id="ARBA00022692"/>
    </source>
</evidence>
<evidence type="ECO:0000256" key="5">
    <source>
        <dbReference type="ARBA" id="ARBA00023136"/>
    </source>
</evidence>
<feature type="transmembrane region" description="Helical" evidence="7">
    <location>
        <begin position="127"/>
        <end position="147"/>
    </location>
</feature>
<dbReference type="GO" id="GO:0006629">
    <property type="term" value="P:lipid metabolic process"/>
    <property type="evidence" value="ECO:0007669"/>
    <property type="project" value="UniProtKB-KW"/>
</dbReference>
<feature type="transmembrane region" description="Helical" evidence="7">
    <location>
        <begin position="44"/>
        <end position="77"/>
    </location>
</feature>
<protein>
    <recommendedName>
        <fullName evidence="10">Acyltransferase family protein</fullName>
    </recommendedName>
</protein>
<dbReference type="RefSeq" id="XP_068362853.1">
    <property type="nucleotide sequence ID" value="XM_068501910.1"/>
</dbReference>
<sequence length="385" mass="43912">MSHFFISSEPNPSKEYQNQVSATKISKDDLKRVCKPFEFTPIKIAYQIFCSIIFFMPIRFIFCLIIVSFSCSIIAIFRLFVKALQLNPETGKTFCYSVARFGIRCILFSFGIIFIKSDGKFDDDARFFISNHVSILDPFLVLIYHGFSYAFNADNFFYQAIHILLESCIDPIYYSSSSCQNCFSETKEKHKNKLFYYQTSNSSKNSKLSKNNNSCNNSNNSINTSNYLNHYSANKNSYCDCDSKANMLLKTADDFDKPPILVFPEGFRSIGCGEILMPFFEHIPFSTPYKVQPLTIAYKMFGVPRGWNSFVYRGEKVLSYFWRLFSMPPALVTLHILPTISMGNEGKSDISTFVEYAHLCVANHVGIRAIDGVKSKNNGSAPEID</sequence>
<dbReference type="GO" id="GO:0016746">
    <property type="term" value="F:acyltransferase activity"/>
    <property type="evidence" value="ECO:0007669"/>
    <property type="project" value="UniProtKB-KW"/>
</dbReference>
<proteinExistence type="predicted"/>
<keyword evidence="5 7" id="KW-0472">Membrane</keyword>
<name>A0A1J4KK43_9EUKA</name>
<keyword evidence="2 7" id="KW-0812">Transmembrane</keyword>
<evidence type="ECO:0000256" key="1">
    <source>
        <dbReference type="ARBA" id="ARBA00022679"/>
    </source>
</evidence>
<evidence type="ECO:0000256" key="3">
    <source>
        <dbReference type="ARBA" id="ARBA00022989"/>
    </source>
</evidence>
<dbReference type="OrthoDB" id="272512at2759"/>
<evidence type="ECO:0000313" key="9">
    <source>
        <dbReference type="Proteomes" id="UP000179807"/>
    </source>
</evidence>
<dbReference type="GeneID" id="94836614"/>
<dbReference type="EMBL" id="MLAK01000632">
    <property type="protein sequence ID" value="OHT09717.1"/>
    <property type="molecule type" value="Genomic_DNA"/>
</dbReference>
<reference evidence="8" key="1">
    <citation type="submission" date="2016-10" db="EMBL/GenBank/DDBJ databases">
        <authorList>
            <person name="Benchimol M."/>
            <person name="Almeida L.G."/>
            <person name="Vasconcelos A.T."/>
            <person name="Perreira-Neves A."/>
            <person name="Rosa I.A."/>
            <person name="Tasca T."/>
            <person name="Bogo M.R."/>
            <person name="de Souza W."/>
        </authorList>
    </citation>
    <scope>NUCLEOTIDE SEQUENCE [LARGE SCALE GENOMIC DNA]</scope>
    <source>
        <strain evidence="8">K</strain>
    </source>
</reference>
<feature type="transmembrane region" description="Helical" evidence="7">
    <location>
        <begin position="97"/>
        <end position="115"/>
    </location>
</feature>
<dbReference type="Proteomes" id="UP000179807">
    <property type="component" value="Unassembled WGS sequence"/>
</dbReference>
<keyword evidence="6" id="KW-0012">Acyltransferase</keyword>
<keyword evidence="3 7" id="KW-1133">Transmembrane helix</keyword>
<accession>A0A1J4KK43</accession>